<proteinExistence type="predicted"/>
<evidence type="ECO:0000256" key="5">
    <source>
        <dbReference type="ARBA" id="ARBA00022927"/>
    </source>
</evidence>
<accession>A0A4P9Z201</accession>
<dbReference type="GO" id="GO:0006614">
    <property type="term" value="P:SRP-dependent cotranslational protein targeting to membrane"/>
    <property type="evidence" value="ECO:0007669"/>
    <property type="project" value="TreeGrafter"/>
</dbReference>
<dbReference type="GO" id="GO:0006620">
    <property type="term" value="P:post-translational protein targeting to endoplasmic reticulum membrane"/>
    <property type="evidence" value="ECO:0007669"/>
    <property type="project" value="TreeGrafter"/>
</dbReference>
<evidence type="ECO:0000256" key="9">
    <source>
        <dbReference type="SAM" id="MobiDB-lite"/>
    </source>
</evidence>
<dbReference type="SMART" id="SM00271">
    <property type="entry name" value="DnaJ"/>
    <property type="match status" value="1"/>
</dbReference>
<feature type="compositionally biased region" description="Acidic residues" evidence="9">
    <location>
        <begin position="575"/>
        <end position="590"/>
    </location>
</feature>
<reference evidence="13" key="1">
    <citation type="journal article" date="2018" name="Nat. Microbiol.">
        <title>Leveraging single-cell genomics to expand the fungal tree of life.</title>
        <authorList>
            <person name="Ahrendt S.R."/>
            <person name="Quandt C.A."/>
            <person name="Ciobanu D."/>
            <person name="Clum A."/>
            <person name="Salamov A."/>
            <person name="Andreopoulos B."/>
            <person name="Cheng J.F."/>
            <person name="Woyke T."/>
            <person name="Pelin A."/>
            <person name="Henrissat B."/>
            <person name="Reynolds N.K."/>
            <person name="Benny G.L."/>
            <person name="Smith M.E."/>
            <person name="James T.Y."/>
            <person name="Grigoriev I.V."/>
        </authorList>
    </citation>
    <scope>NUCLEOTIDE SEQUENCE [LARGE SCALE GENOMIC DNA]</scope>
    <source>
        <strain evidence="13">Benny S71-1</strain>
    </source>
</reference>
<feature type="transmembrane region" description="Helical" evidence="10">
    <location>
        <begin position="72"/>
        <end position="90"/>
    </location>
</feature>
<dbReference type="Gene3D" id="2.60.40.150">
    <property type="entry name" value="C2 domain"/>
    <property type="match status" value="1"/>
</dbReference>
<dbReference type="SUPFAM" id="SSF46565">
    <property type="entry name" value="Chaperone J-domain"/>
    <property type="match status" value="1"/>
</dbReference>
<keyword evidence="7 10" id="KW-0472">Membrane</keyword>
<dbReference type="Pfam" id="PF02889">
    <property type="entry name" value="Sec63"/>
    <property type="match status" value="1"/>
</dbReference>
<feature type="region of interest" description="Disordered" evidence="9">
    <location>
        <begin position="569"/>
        <end position="624"/>
    </location>
</feature>
<dbReference type="InterPro" id="IPR035892">
    <property type="entry name" value="C2_domain_sf"/>
</dbReference>
<comment type="subcellular location">
    <subcellularLocation>
        <location evidence="1">Endoplasmic reticulum membrane</location>
        <topology evidence="1">Multi-pass membrane protein</topology>
    </subcellularLocation>
</comment>
<dbReference type="PANTHER" id="PTHR24075:SF0">
    <property type="entry name" value="TRANSLOCATION PROTEIN SEC63 HOMOLOG"/>
    <property type="match status" value="1"/>
</dbReference>
<evidence type="ECO:0000259" key="11">
    <source>
        <dbReference type="PROSITE" id="PS50076"/>
    </source>
</evidence>
<evidence type="ECO:0000256" key="6">
    <source>
        <dbReference type="ARBA" id="ARBA00022989"/>
    </source>
</evidence>
<keyword evidence="4" id="KW-0256">Endoplasmic reticulum</keyword>
<organism evidence="12 13">
    <name type="scientific">Syncephalis pseudoplumigaleata</name>
    <dbReference type="NCBI Taxonomy" id="1712513"/>
    <lineage>
        <taxon>Eukaryota</taxon>
        <taxon>Fungi</taxon>
        <taxon>Fungi incertae sedis</taxon>
        <taxon>Zoopagomycota</taxon>
        <taxon>Zoopagomycotina</taxon>
        <taxon>Zoopagomycetes</taxon>
        <taxon>Zoopagales</taxon>
        <taxon>Piptocephalidaceae</taxon>
        <taxon>Syncephalis</taxon>
    </lineage>
</organism>
<dbReference type="PRINTS" id="PR00625">
    <property type="entry name" value="JDOMAIN"/>
</dbReference>
<dbReference type="FunFam" id="1.10.287.110:FF:000039">
    <property type="entry name" value="Protein translocation complex component (Npl1)"/>
    <property type="match status" value="1"/>
</dbReference>
<keyword evidence="3 10" id="KW-0812">Transmembrane</keyword>
<evidence type="ECO:0000256" key="1">
    <source>
        <dbReference type="ARBA" id="ARBA00004477"/>
    </source>
</evidence>
<dbReference type="SUPFAM" id="SSF158702">
    <property type="entry name" value="Sec63 N-terminal domain-like"/>
    <property type="match status" value="1"/>
</dbReference>
<keyword evidence="5" id="KW-0653">Protein transport</keyword>
<dbReference type="CDD" id="cd06257">
    <property type="entry name" value="DnaJ"/>
    <property type="match status" value="1"/>
</dbReference>
<keyword evidence="2" id="KW-0813">Transport</keyword>
<evidence type="ECO:0000256" key="4">
    <source>
        <dbReference type="ARBA" id="ARBA00022824"/>
    </source>
</evidence>
<dbReference type="GO" id="GO:0003723">
    <property type="term" value="F:RNA binding"/>
    <property type="evidence" value="ECO:0007669"/>
    <property type="project" value="TreeGrafter"/>
</dbReference>
<dbReference type="Gene3D" id="1.10.287.110">
    <property type="entry name" value="DnaJ domain"/>
    <property type="match status" value="1"/>
</dbReference>
<dbReference type="Gene3D" id="1.10.3380.10">
    <property type="entry name" value="Sec63 N-terminal domain-like domain"/>
    <property type="match status" value="1"/>
</dbReference>
<protein>
    <submittedName>
        <fullName evidence="12">Sec63 Brl domain-containing protein</fullName>
    </submittedName>
</protein>
<feature type="transmembrane region" description="Helical" evidence="10">
    <location>
        <begin position="12"/>
        <end position="33"/>
    </location>
</feature>
<dbReference type="Proteomes" id="UP000278143">
    <property type="component" value="Unassembled WGS sequence"/>
</dbReference>
<dbReference type="InterPro" id="IPR014756">
    <property type="entry name" value="Ig_E-set"/>
</dbReference>
<dbReference type="InterPro" id="IPR036869">
    <property type="entry name" value="J_dom_sf"/>
</dbReference>
<evidence type="ECO:0000256" key="8">
    <source>
        <dbReference type="ARBA" id="ARBA00023186"/>
    </source>
</evidence>
<dbReference type="AlphaFoldDB" id="A0A4P9Z201"/>
<dbReference type="PROSITE" id="PS50076">
    <property type="entry name" value="DNAJ_2"/>
    <property type="match status" value="1"/>
</dbReference>
<dbReference type="InterPro" id="IPR004179">
    <property type="entry name" value="Sec63-dom"/>
</dbReference>
<feature type="domain" description="J" evidence="11">
    <location>
        <begin position="100"/>
        <end position="167"/>
    </location>
</feature>
<dbReference type="EMBL" id="KZ989436">
    <property type="protein sequence ID" value="RKP26396.1"/>
    <property type="molecule type" value="Genomic_DNA"/>
</dbReference>
<gene>
    <name evidence="12" type="ORF">SYNPS1DRAFT_14245</name>
</gene>
<keyword evidence="6 10" id="KW-1133">Transmembrane helix</keyword>
<dbReference type="GO" id="GO:0008320">
    <property type="term" value="F:protein transmembrane transporter activity"/>
    <property type="evidence" value="ECO:0007669"/>
    <property type="project" value="TreeGrafter"/>
</dbReference>
<name>A0A4P9Z201_9FUNG</name>
<evidence type="ECO:0000313" key="13">
    <source>
        <dbReference type="Proteomes" id="UP000278143"/>
    </source>
</evidence>
<dbReference type="SUPFAM" id="SSF81296">
    <property type="entry name" value="E set domains"/>
    <property type="match status" value="1"/>
</dbReference>
<dbReference type="SMART" id="SM00973">
    <property type="entry name" value="Sec63"/>
    <property type="match status" value="1"/>
</dbReference>
<keyword evidence="8" id="KW-0143">Chaperone</keyword>
<dbReference type="Pfam" id="PF00226">
    <property type="entry name" value="DnaJ"/>
    <property type="match status" value="1"/>
</dbReference>
<dbReference type="InterPro" id="IPR001623">
    <property type="entry name" value="DnaJ_domain"/>
</dbReference>
<evidence type="ECO:0000313" key="12">
    <source>
        <dbReference type="EMBL" id="RKP26396.1"/>
    </source>
</evidence>
<evidence type="ECO:0000256" key="3">
    <source>
        <dbReference type="ARBA" id="ARBA00022692"/>
    </source>
</evidence>
<evidence type="ECO:0000256" key="10">
    <source>
        <dbReference type="SAM" id="Phobius"/>
    </source>
</evidence>
<feature type="transmembrane region" description="Helical" evidence="10">
    <location>
        <begin position="193"/>
        <end position="215"/>
    </location>
</feature>
<evidence type="ECO:0000256" key="7">
    <source>
        <dbReference type="ARBA" id="ARBA00023136"/>
    </source>
</evidence>
<evidence type="ECO:0000256" key="2">
    <source>
        <dbReference type="ARBA" id="ARBA00022448"/>
    </source>
</evidence>
<dbReference type="GO" id="GO:0031207">
    <property type="term" value="C:Sec62/Sec63 complex"/>
    <property type="evidence" value="ECO:0007669"/>
    <property type="project" value="TreeGrafter"/>
</dbReference>
<dbReference type="OrthoDB" id="1734229at2759"/>
<keyword evidence="13" id="KW-1185">Reference proteome</keyword>
<sequence>MQYNYDESGVTFYYFVLTVLAILLVPFTLLQLLGGKSGADKDLCRCVQCRAKERKLAEVRAKKSTTGGKHRFYLLAIGWCLFSYVAYKVATTPVELKIWDPYEVLGVSSGTELDQIKKHYKKLSLKYHPDKVSEADKETAATKFVEITKAYKVLTDEDTRKNYEEWGHPDGRQAFTMGIALPPWLIEGGSANFVLLAYIAVFGVFLPLGVGRWWYKSRRYTKDQIMNQTMALFFKEMKENTHIRGLIDIMTDSAEFREECPWRPEDNQEIPALADEVKKAAEARAEKFERSKKFTAPTAYKASTLLYAHFYRVPVNNRSLRKDQEFIVGKAAHLVQGMMQIALSHGWLATCMFCMDISQMLVQGTSAQGAPLLQLPHRNIRTVTELMEMSEDDRRSLVRTLSDEEYADMMLVAKEHPRLEVTRAILKVIGDDACTPGAIITFLVRLRLTKCSQSTEHMEAPQQPGSAEEVDKLLSMDYETSGNPRPPPAHTPYFPLNKRPAWWVVLGDLRSNGIVASPITITDLVGDREVKIQFQAPARVGHYPFTVFVKSDTYLGCDARMDVRLQVHEPSVLPEEPEVDDEISEPEEDSLAGQMAAMRRQQVAGGDAAGSGAGAADDSDSDSD</sequence>
<dbReference type="PANTHER" id="PTHR24075">
    <property type="entry name" value="SEC63 DOMAIN-CONTAINING"/>
    <property type="match status" value="1"/>
</dbReference>